<evidence type="ECO:0000256" key="1">
    <source>
        <dbReference type="SAM" id="SignalP"/>
    </source>
</evidence>
<dbReference type="Gramene" id="TVU08496">
    <property type="protein sequence ID" value="TVU08496"/>
    <property type="gene ID" value="EJB05_41901"/>
</dbReference>
<feature type="chain" id="PRO_5023883172" evidence="1">
    <location>
        <begin position="25"/>
        <end position="153"/>
    </location>
</feature>
<accession>A0A5J9TAV6</accession>
<feature type="non-terminal residue" evidence="2">
    <location>
        <position position="1"/>
    </location>
</feature>
<proteinExistence type="predicted"/>
<feature type="signal peptide" evidence="1">
    <location>
        <begin position="1"/>
        <end position="24"/>
    </location>
</feature>
<sequence>MASRNMSLAAVVLLSGLLILGAIGHVGATIACGTNTCAQGSYMTCANMRAQYFNGCDCRCAPLGCKGCVVQSSAKLAPGTDVNNAPEANVNTVPDADVNAAHGAYWLNIDYGAAANTAQGAYWLNTGPGANMNFGSDVNTAPEAYVKTALGAP</sequence>
<protein>
    <submittedName>
        <fullName evidence="2">Uncharacterized protein</fullName>
    </submittedName>
</protein>
<dbReference type="AlphaFoldDB" id="A0A5J9TAV6"/>
<evidence type="ECO:0000313" key="3">
    <source>
        <dbReference type="Proteomes" id="UP000324897"/>
    </source>
</evidence>
<organism evidence="2 3">
    <name type="scientific">Eragrostis curvula</name>
    <name type="common">weeping love grass</name>
    <dbReference type="NCBI Taxonomy" id="38414"/>
    <lineage>
        <taxon>Eukaryota</taxon>
        <taxon>Viridiplantae</taxon>
        <taxon>Streptophyta</taxon>
        <taxon>Embryophyta</taxon>
        <taxon>Tracheophyta</taxon>
        <taxon>Spermatophyta</taxon>
        <taxon>Magnoliopsida</taxon>
        <taxon>Liliopsida</taxon>
        <taxon>Poales</taxon>
        <taxon>Poaceae</taxon>
        <taxon>PACMAD clade</taxon>
        <taxon>Chloridoideae</taxon>
        <taxon>Eragrostideae</taxon>
        <taxon>Eragrostidinae</taxon>
        <taxon>Eragrostis</taxon>
    </lineage>
</organism>
<dbReference type="Proteomes" id="UP000324897">
    <property type="component" value="Chromosome 3"/>
</dbReference>
<keyword evidence="1" id="KW-0732">Signal</keyword>
<name>A0A5J9TAV6_9POAL</name>
<evidence type="ECO:0000313" key="2">
    <source>
        <dbReference type="EMBL" id="TVU08496.1"/>
    </source>
</evidence>
<reference evidence="2 3" key="1">
    <citation type="journal article" date="2019" name="Sci. Rep.">
        <title>A high-quality genome of Eragrostis curvula grass provides insights into Poaceae evolution and supports new strategies to enhance forage quality.</title>
        <authorList>
            <person name="Carballo J."/>
            <person name="Santos B.A.C.M."/>
            <person name="Zappacosta D."/>
            <person name="Garbus I."/>
            <person name="Selva J.P."/>
            <person name="Gallo C.A."/>
            <person name="Diaz A."/>
            <person name="Albertini E."/>
            <person name="Caccamo M."/>
            <person name="Echenique V."/>
        </authorList>
    </citation>
    <scope>NUCLEOTIDE SEQUENCE [LARGE SCALE GENOMIC DNA]</scope>
    <source>
        <strain evidence="3">cv. Victoria</strain>
        <tissue evidence="2">Leaf</tissue>
    </source>
</reference>
<keyword evidence="3" id="KW-1185">Reference proteome</keyword>
<dbReference type="EMBL" id="RWGY01000039">
    <property type="protein sequence ID" value="TVU08496.1"/>
    <property type="molecule type" value="Genomic_DNA"/>
</dbReference>
<dbReference type="PROSITE" id="PS51257">
    <property type="entry name" value="PROKAR_LIPOPROTEIN"/>
    <property type="match status" value="1"/>
</dbReference>
<comment type="caution">
    <text evidence="2">The sequence shown here is derived from an EMBL/GenBank/DDBJ whole genome shotgun (WGS) entry which is preliminary data.</text>
</comment>
<gene>
    <name evidence="2" type="ORF">EJB05_41901</name>
</gene>